<evidence type="ECO:0000313" key="3">
    <source>
        <dbReference type="Proteomes" id="UP000533598"/>
    </source>
</evidence>
<evidence type="ECO:0000313" key="2">
    <source>
        <dbReference type="EMBL" id="MBB4674728.1"/>
    </source>
</evidence>
<gene>
    <name evidence="2" type="ORF">HNR67_000846</name>
</gene>
<keyword evidence="3" id="KW-1185">Reference proteome</keyword>
<dbReference type="RefSeq" id="WP_185011800.1">
    <property type="nucleotide sequence ID" value="NZ_BAAAUI010000024.1"/>
</dbReference>
<protein>
    <submittedName>
        <fullName evidence="2">Putative membrane protein</fullName>
    </submittedName>
</protein>
<name>A0A7W7C561_9PSEU</name>
<organism evidence="2 3">
    <name type="scientific">Crossiella cryophila</name>
    <dbReference type="NCBI Taxonomy" id="43355"/>
    <lineage>
        <taxon>Bacteria</taxon>
        <taxon>Bacillati</taxon>
        <taxon>Actinomycetota</taxon>
        <taxon>Actinomycetes</taxon>
        <taxon>Pseudonocardiales</taxon>
        <taxon>Pseudonocardiaceae</taxon>
        <taxon>Crossiella</taxon>
    </lineage>
</organism>
<reference evidence="2 3" key="1">
    <citation type="submission" date="2020-08" db="EMBL/GenBank/DDBJ databases">
        <title>Sequencing the genomes of 1000 actinobacteria strains.</title>
        <authorList>
            <person name="Klenk H.-P."/>
        </authorList>
    </citation>
    <scope>NUCLEOTIDE SEQUENCE [LARGE SCALE GENOMIC DNA]</scope>
    <source>
        <strain evidence="2 3">DSM 44230</strain>
    </source>
</reference>
<dbReference type="Proteomes" id="UP000533598">
    <property type="component" value="Unassembled WGS sequence"/>
</dbReference>
<keyword evidence="1" id="KW-1133">Transmembrane helix</keyword>
<dbReference type="AlphaFoldDB" id="A0A7W7C561"/>
<feature type="transmembrane region" description="Helical" evidence="1">
    <location>
        <begin position="24"/>
        <end position="43"/>
    </location>
</feature>
<proteinExistence type="predicted"/>
<accession>A0A7W7C561</accession>
<comment type="caution">
    <text evidence="2">The sequence shown here is derived from an EMBL/GenBank/DDBJ whole genome shotgun (WGS) entry which is preliminary data.</text>
</comment>
<sequence length="51" mass="5532">MIIGILLVGWIALSVIGFLIKGLFWLAIVGGVIFVGATAVAWVKKQNRQIH</sequence>
<evidence type="ECO:0000256" key="1">
    <source>
        <dbReference type="SAM" id="Phobius"/>
    </source>
</evidence>
<keyword evidence="1" id="KW-0812">Transmembrane</keyword>
<keyword evidence="1" id="KW-0472">Membrane</keyword>
<dbReference type="EMBL" id="JACHMH010000001">
    <property type="protein sequence ID" value="MBB4674728.1"/>
    <property type="molecule type" value="Genomic_DNA"/>
</dbReference>